<keyword evidence="7 10" id="KW-0812">Transmembrane</keyword>
<dbReference type="GO" id="GO:0005886">
    <property type="term" value="C:plasma membrane"/>
    <property type="evidence" value="ECO:0007669"/>
    <property type="project" value="UniProtKB-SubCell"/>
</dbReference>
<dbReference type="GO" id="GO:0015098">
    <property type="term" value="F:molybdate ion transmembrane transporter activity"/>
    <property type="evidence" value="ECO:0007669"/>
    <property type="project" value="UniProtKB-UniRule"/>
</dbReference>
<feature type="transmembrane region" description="Helical" evidence="10">
    <location>
        <begin position="207"/>
        <end position="228"/>
    </location>
</feature>
<dbReference type="SUPFAM" id="SSF161098">
    <property type="entry name" value="MetI-like"/>
    <property type="match status" value="1"/>
</dbReference>
<reference evidence="13 14" key="1">
    <citation type="submission" date="2019-03" db="EMBL/GenBank/DDBJ databases">
        <title>Genomic Encyclopedia of Type Strains, Phase IV (KMG-IV): sequencing the most valuable type-strain genomes for metagenomic binning, comparative biology and taxonomic classification.</title>
        <authorList>
            <person name="Goeker M."/>
        </authorList>
    </citation>
    <scope>NUCLEOTIDE SEQUENCE [LARGE SCALE GENOMIC DNA]</scope>
    <source>
        <strain evidence="13 14">DSM 23344</strain>
    </source>
</reference>
<keyword evidence="14" id="KW-1185">Reference proteome</keyword>
<evidence type="ECO:0000259" key="12">
    <source>
        <dbReference type="PROSITE" id="PS50928"/>
    </source>
</evidence>
<dbReference type="InterPro" id="IPR035906">
    <property type="entry name" value="MetI-like_sf"/>
</dbReference>
<evidence type="ECO:0000256" key="4">
    <source>
        <dbReference type="ARBA" id="ARBA00022448"/>
    </source>
</evidence>
<evidence type="ECO:0000256" key="11">
    <source>
        <dbReference type="RuleBase" id="RU365097"/>
    </source>
</evidence>
<sequence>MVSPCRPTGPSGARSVDWTALWLSLRLAGLTVIILVPLAVACGRFLAYRSFHGKGLAEAAIALPLVLPPSVLGFYLLVTLGASSPLGQWWQSTFGGPLVFSFEGLLLASVLVNLPFAVQPVQRAFEGVALDLREAAACNGMSPLRSLTAVELPLAWPGILTAVVLVFAHTLGEFGVVLMVGGAIPGETQTMAIAIYDRVQAFDLESAGTMSAVLMAVSLLTLSLTFMLTRRLDRRVMAWR</sequence>
<comment type="function">
    <text evidence="1 11">Part of the binding-protein-dependent transport system for molybdenum; probably responsible for the translocation of the substrate across the membrane.</text>
</comment>
<proteinExistence type="inferred from homology"/>
<comment type="subcellular location">
    <subcellularLocation>
        <location evidence="11">Cell inner membrane</location>
        <topology evidence="11">Multi-pass membrane protein</topology>
    </subcellularLocation>
    <subcellularLocation>
        <location evidence="2 10">Cell membrane</location>
        <topology evidence="2 10">Multi-pass membrane protein</topology>
    </subcellularLocation>
</comment>
<feature type="transmembrane region" description="Helical" evidence="10">
    <location>
        <begin position="59"/>
        <end position="78"/>
    </location>
</feature>
<keyword evidence="8 10" id="KW-1133">Transmembrane helix</keyword>
<accession>A0A4R2KQ48</accession>
<protein>
    <recommendedName>
        <fullName evidence="11">Molybdenum transport system permease</fullName>
    </recommendedName>
</protein>
<evidence type="ECO:0000256" key="7">
    <source>
        <dbReference type="ARBA" id="ARBA00022692"/>
    </source>
</evidence>
<evidence type="ECO:0000313" key="13">
    <source>
        <dbReference type="EMBL" id="TCO75843.1"/>
    </source>
</evidence>
<dbReference type="Pfam" id="PF00528">
    <property type="entry name" value="BPD_transp_1"/>
    <property type="match status" value="1"/>
</dbReference>
<dbReference type="Proteomes" id="UP000294980">
    <property type="component" value="Unassembled WGS sequence"/>
</dbReference>
<dbReference type="NCBIfam" id="TIGR02141">
    <property type="entry name" value="modB_ABC"/>
    <property type="match status" value="1"/>
</dbReference>
<dbReference type="AlphaFoldDB" id="A0A4R2KQ48"/>
<evidence type="ECO:0000256" key="8">
    <source>
        <dbReference type="ARBA" id="ARBA00022989"/>
    </source>
</evidence>
<evidence type="ECO:0000256" key="5">
    <source>
        <dbReference type="ARBA" id="ARBA00022475"/>
    </source>
</evidence>
<evidence type="ECO:0000313" key="14">
    <source>
        <dbReference type="Proteomes" id="UP000294980"/>
    </source>
</evidence>
<keyword evidence="6 11" id="KW-0500">Molybdenum</keyword>
<dbReference type="CDD" id="cd06261">
    <property type="entry name" value="TM_PBP2"/>
    <property type="match status" value="1"/>
</dbReference>
<evidence type="ECO:0000256" key="1">
    <source>
        <dbReference type="ARBA" id="ARBA00002949"/>
    </source>
</evidence>
<feature type="transmembrane region" description="Helical" evidence="10">
    <location>
        <begin position="20"/>
        <end position="47"/>
    </location>
</feature>
<name>A0A4R2KQ48_9GAMM</name>
<keyword evidence="5" id="KW-1003">Cell membrane</keyword>
<feature type="domain" description="ABC transmembrane type-1" evidence="12">
    <location>
        <begin position="21"/>
        <end position="228"/>
    </location>
</feature>
<dbReference type="InterPro" id="IPR011867">
    <property type="entry name" value="ModB_ABC"/>
</dbReference>
<dbReference type="InterPro" id="IPR000515">
    <property type="entry name" value="MetI-like"/>
</dbReference>
<evidence type="ECO:0000256" key="3">
    <source>
        <dbReference type="ARBA" id="ARBA00007069"/>
    </source>
</evidence>
<dbReference type="PANTHER" id="PTHR30183:SF8">
    <property type="entry name" value="MOLYBDENUM TRANSPORT SYSTEM PERMEASE"/>
    <property type="match status" value="1"/>
</dbReference>
<comment type="caution">
    <text evidence="13">The sequence shown here is derived from an EMBL/GenBank/DDBJ whole genome shotgun (WGS) entry which is preliminary data.</text>
</comment>
<dbReference type="Gene3D" id="1.10.3720.10">
    <property type="entry name" value="MetI-like"/>
    <property type="match status" value="1"/>
</dbReference>
<evidence type="ECO:0000256" key="9">
    <source>
        <dbReference type="ARBA" id="ARBA00023136"/>
    </source>
</evidence>
<feature type="transmembrane region" description="Helical" evidence="10">
    <location>
        <begin position="98"/>
        <end position="118"/>
    </location>
</feature>
<organism evidence="13 14">
    <name type="scientific">Chromatocurvus halotolerans</name>
    <dbReference type="NCBI Taxonomy" id="1132028"/>
    <lineage>
        <taxon>Bacteria</taxon>
        <taxon>Pseudomonadati</taxon>
        <taxon>Pseudomonadota</taxon>
        <taxon>Gammaproteobacteria</taxon>
        <taxon>Cellvibrionales</taxon>
        <taxon>Halieaceae</taxon>
        <taxon>Chromatocurvus</taxon>
    </lineage>
</organism>
<comment type="caution">
    <text evidence="11">Lacks conserved residue(s) required for the propagation of feature annotation.</text>
</comment>
<gene>
    <name evidence="13" type="ORF">EV688_10633</name>
</gene>
<dbReference type="EMBL" id="SLWX01000006">
    <property type="protein sequence ID" value="TCO75843.1"/>
    <property type="molecule type" value="Genomic_DNA"/>
</dbReference>
<evidence type="ECO:0000256" key="6">
    <source>
        <dbReference type="ARBA" id="ARBA00022505"/>
    </source>
</evidence>
<dbReference type="PROSITE" id="PS50928">
    <property type="entry name" value="ABC_TM1"/>
    <property type="match status" value="1"/>
</dbReference>
<evidence type="ECO:0000256" key="2">
    <source>
        <dbReference type="ARBA" id="ARBA00004651"/>
    </source>
</evidence>
<keyword evidence="4 10" id="KW-0813">Transport</keyword>
<dbReference type="PANTHER" id="PTHR30183">
    <property type="entry name" value="MOLYBDENUM TRANSPORT SYSTEM PERMEASE PROTEIN MODB"/>
    <property type="match status" value="1"/>
</dbReference>
<comment type="similarity">
    <text evidence="3 11">Belongs to the binding-protein-dependent transport system permease family. CysTW subfamily.</text>
</comment>
<keyword evidence="11" id="KW-0997">Cell inner membrane</keyword>
<evidence type="ECO:0000256" key="10">
    <source>
        <dbReference type="RuleBase" id="RU363032"/>
    </source>
</evidence>
<keyword evidence="9 10" id="KW-0472">Membrane</keyword>